<dbReference type="Pfam" id="PF02780">
    <property type="entry name" value="Transketolase_C"/>
    <property type="match status" value="1"/>
</dbReference>
<dbReference type="GO" id="GO:0019288">
    <property type="term" value="P:isopentenyl diphosphate biosynthetic process, methylerythritol 4-phosphate pathway"/>
    <property type="evidence" value="ECO:0007669"/>
    <property type="project" value="TreeGrafter"/>
</dbReference>
<dbReference type="SMART" id="SM00861">
    <property type="entry name" value="Transket_pyr"/>
    <property type="match status" value="1"/>
</dbReference>
<keyword evidence="12" id="KW-0414">Isoprene biosynthesis</keyword>
<dbReference type="CDD" id="cd02007">
    <property type="entry name" value="TPP_DXS"/>
    <property type="match status" value="1"/>
</dbReference>
<evidence type="ECO:0000256" key="9">
    <source>
        <dbReference type="ARBA" id="ARBA00022842"/>
    </source>
</evidence>
<dbReference type="Gene3D" id="3.40.50.920">
    <property type="match status" value="1"/>
</dbReference>
<feature type="domain" description="Transketolase-like pyrimidine-binding" evidence="13">
    <location>
        <begin position="278"/>
        <end position="444"/>
    </location>
</feature>
<dbReference type="AlphaFoldDB" id="A0A9D9N7A2"/>
<dbReference type="Pfam" id="PF02779">
    <property type="entry name" value="Transket_pyr"/>
    <property type="match status" value="1"/>
</dbReference>
<evidence type="ECO:0000256" key="3">
    <source>
        <dbReference type="ARBA" id="ARBA00004980"/>
    </source>
</evidence>
<dbReference type="GO" id="GO:0046872">
    <property type="term" value="F:metal ion binding"/>
    <property type="evidence" value="ECO:0007669"/>
    <property type="project" value="UniProtKB-KW"/>
</dbReference>
<proteinExistence type="inferred from homology"/>
<dbReference type="SUPFAM" id="SSF52922">
    <property type="entry name" value="TK C-terminal domain-like"/>
    <property type="match status" value="1"/>
</dbReference>
<evidence type="ECO:0000256" key="4">
    <source>
        <dbReference type="ARBA" id="ARBA00011081"/>
    </source>
</evidence>
<evidence type="ECO:0000256" key="5">
    <source>
        <dbReference type="ARBA" id="ARBA00011738"/>
    </source>
</evidence>
<protein>
    <recommendedName>
        <fullName evidence="6">1-deoxy-D-xylulose-5-phosphate synthase</fullName>
        <ecNumber evidence="6">2.2.1.7</ecNumber>
    </recommendedName>
</protein>
<comment type="subunit">
    <text evidence="5">Homodimer.</text>
</comment>
<evidence type="ECO:0000259" key="13">
    <source>
        <dbReference type="SMART" id="SM00861"/>
    </source>
</evidence>
<comment type="pathway">
    <text evidence="3">Metabolic intermediate biosynthesis; 1-deoxy-D-xylulose 5-phosphate biosynthesis; 1-deoxy-D-xylulose 5-phosphate from D-glyceraldehyde 3-phosphate and pyruvate: step 1/1.</text>
</comment>
<evidence type="ECO:0000256" key="10">
    <source>
        <dbReference type="ARBA" id="ARBA00022977"/>
    </source>
</evidence>
<dbReference type="InterPro" id="IPR049557">
    <property type="entry name" value="Transketolase_CS"/>
</dbReference>
<evidence type="ECO:0000256" key="12">
    <source>
        <dbReference type="ARBA" id="ARBA00023229"/>
    </source>
</evidence>
<accession>A0A9D9N7A2</accession>
<dbReference type="GO" id="GO:0009228">
    <property type="term" value="P:thiamine biosynthetic process"/>
    <property type="evidence" value="ECO:0007669"/>
    <property type="project" value="UniProtKB-KW"/>
</dbReference>
<dbReference type="GO" id="GO:0005829">
    <property type="term" value="C:cytosol"/>
    <property type="evidence" value="ECO:0007669"/>
    <property type="project" value="TreeGrafter"/>
</dbReference>
<reference evidence="14" key="1">
    <citation type="submission" date="2020-10" db="EMBL/GenBank/DDBJ databases">
        <authorList>
            <person name="Gilroy R."/>
        </authorList>
    </citation>
    <scope>NUCLEOTIDE SEQUENCE</scope>
    <source>
        <strain evidence="14">E3-2379</strain>
    </source>
</reference>
<dbReference type="InterPro" id="IPR009014">
    <property type="entry name" value="Transketo_C/PFOR_II"/>
</dbReference>
<dbReference type="GO" id="GO:0008661">
    <property type="term" value="F:1-deoxy-D-xylulose-5-phosphate synthase activity"/>
    <property type="evidence" value="ECO:0007669"/>
    <property type="project" value="UniProtKB-EC"/>
</dbReference>
<evidence type="ECO:0000256" key="11">
    <source>
        <dbReference type="ARBA" id="ARBA00023052"/>
    </source>
</evidence>
<dbReference type="FunFam" id="3.40.50.970:FF:000010">
    <property type="entry name" value="1-deoxy-D-xylulose-5-phosphate synthase"/>
    <property type="match status" value="1"/>
</dbReference>
<comment type="cofactor">
    <cofactor evidence="2">
        <name>thiamine diphosphate</name>
        <dbReference type="ChEBI" id="CHEBI:58937"/>
    </cofactor>
</comment>
<evidence type="ECO:0000313" key="14">
    <source>
        <dbReference type="EMBL" id="MBO8462800.1"/>
    </source>
</evidence>
<evidence type="ECO:0000256" key="2">
    <source>
        <dbReference type="ARBA" id="ARBA00001964"/>
    </source>
</evidence>
<dbReference type="InterPro" id="IPR005475">
    <property type="entry name" value="Transketolase-like_Pyr-bd"/>
</dbReference>
<keyword evidence="9" id="KW-0460">Magnesium</keyword>
<evidence type="ECO:0000256" key="1">
    <source>
        <dbReference type="ARBA" id="ARBA00001946"/>
    </source>
</evidence>
<dbReference type="PROSITE" id="PS00801">
    <property type="entry name" value="TRANSKETOLASE_1"/>
    <property type="match status" value="1"/>
</dbReference>
<evidence type="ECO:0000256" key="6">
    <source>
        <dbReference type="ARBA" id="ARBA00013150"/>
    </source>
</evidence>
<keyword evidence="11" id="KW-0786">Thiamine pyrophosphate</keyword>
<comment type="similarity">
    <text evidence="4">Belongs to the transketolase family. DXPS subfamily.</text>
</comment>
<dbReference type="EC" id="2.2.1.7" evidence="6"/>
<dbReference type="Gene3D" id="3.40.50.970">
    <property type="match status" value="2"/>
</dbReference>
<dbReference type="InterPro" id="IPR033248">
    <property type="entry name" value="Transketolase_C"/>
</dbReference>
<dbReference type="EMBL" id="JADIML010000076">
    <property type="protein sequence ID" value="MBO8462800.1"/>
    <property type="molecule type" value="Genomic_DNA"/>
</dbReference>
<dbReference type="Proteomes" id="UP000823618">
    <property type="component" value="Unassembled WGS sequence"/>
</dbReference>
<name>A0A9D9N7A2_9FIRM</name>
<dbReference type="NCBIfam" id="NF008968">
    <property type="entry name" value="PRK12315.1"/>
    <property type="match status" value="1"/>
</dbReference>
<evidence type="ECO:0000256" key="7">
    <source>
        <dbReference type="ARBA" id="ARBA00022679"/>
    </source>
</evidence>
<keyword evidence="7 14" id="KW-0808">Transferase</keyword>
<dbReference type="Pfam" id="PF13292">
    <property type="entry name" value="DXP_synthase_N"/>
    <property type="match status" value="2"/>
</dbReference>
<sequence>MYLESINQPFDVKNLKVEQLKVLADEMRQALITKVSKHGGHFGPNLGMVEATIALHYVFDSPKDKIVFDVSHQTYPHKMLTGRKDGFLYEEKYDDITGYSNPKESEHDHFILGHTSTSISLACGLAKARDLKKEEGNVIAVIGDGSLSGGEALEGLDFAPELKSNFIVVVNDNDMSIAENYGGIYQNLKLLRETDGKADCNVFKAMGLDYVFVKDGNDIEELIKAFTKVKDSTYPIVVHICTVKGKGYELAEQNKENWHYTAPFDMETGKSLFEYNEEDYSSVTANHLLKKMKEDPSVVAITSGTPTVFGFTDEKRKEAGSQFVDVGISEETAVALASGIATGGGKPVYGVYSTFIQRTYDQLSQDLCINKSPATIVTFAGSVYGMTDVTHLGLFDIPMMANIPELVYLAPTTKEEYLAMLDWSIEQTEYPVAIRLPGGKMISDSKEVTKDFSQLNTYEVTKKGRKVAILGLGTFYTLGEETLKLLEEKTGVQATLINPMYITGLDEKLLEQLKEEHDVVVTLEDGILDGGFGEKIARYYGAFNMKVLNYGLKKEFLDRYDVQEVLKKNRLTATQITEDVMKML</sequence>
<dbReference type="NCBIfam" id="NF003933">
    <property type="entry name" value="PRK05444.2-2"/>
    <property type="match status" value="1"/>
</dbReference>
<organism evidence="14 15">
    <name type="scientific">Candidatus Scybalomonas excrementavium</name>
    <dbReference type="NCBI Taxonomy" id="2840943"/>
    <lineage>
        <taxon>Bacteria</taxon>
        <taxon>Bacillati</taxon>
        <taxon>Bacillota</taxon>
        <taxon>Clostridia</taxon>
        <taxon>Lachnospirales</taxon>
        <taxon>Lachnospiraceae</taxon>
        <taxon>Lachnospiraceae incertae sedis</taxon>
        <taxon>Candidatus Scybalomonas</taxon>
    </lineage>
</organism>
<comment type="caution">
    <text evidence="14">The sequence shown here is derived from an EMBL/GenBank/DDBJ whole genome shotgun (WGS) entry which is preliminary data.</text>
</comment>
<dbReference type="InterPro" id="IPR029061">
    <property type="entry name" value="THDP-binding"/>
</dbReference>
<dbReference type="SUPFAM" id="SSF52518">
    <property type="entry name" value="Thiamin diphosphate-binding fold (THDP-binding)"/>
    <property type="match status" value="2"/>
</dbReference>
<gene>
    <name evidence="14" type="ORF">IAC13_02580</name>
</gene>
<keyword evidence="8" id="KW-0479">Metal-binding</keyword>
<dbReference type="CDD" id="cd07033">
    <property type="entry name" value="TPP_PYR_DXS_TK_like"/>
    <property type="match status" value="1"/>
</dbReference>
<dbReference type="PANTHER" id="PTHR43322">
    <property type="entry name" value="1-D-DEOXYXYLULOSE 5-PHOSPHATE SYNTHASE-RELATED"/>
    <property type="match status" value="1"/>
</dbReference>
<keyword evidence="10" id="KW-0784">Thiamine biosynthesis</keyword>
<dbReference type="GO" id="GO:0016114">
    <property type="term" value="P:terpenoid biosynthetic process"/>
    <property type="evidence" value="ECO:0007669"/>
    <property type="project" value="InterPro"/>
</dbReference>
<comment type="cofactor">
    <cofactor evidence="1">
        <name>Mg(2+)</name>
        <dbReference type="ChEBI" id="CHEBI:18420"/>
    </cofactor>
</comment>
<reference evidence="14" key="2">
    <citation type="journal article" date="2021" name="PeerJ">
        <title>Extensive microbial diversity within the chicken gut microbiome revealed by metagenomics and culture.</title>
        <authorList>
            <person name="Gilroy R."/>
            <person name="Ravi A."/>
            <person name="Getino M."/>
            <person name="Pursley I."/>
            <person name="Horton D.L."/>
            <person name="Alikhan N.F."/>
            <person name="Baker D."/>
            <person name="Gharbi K."/>
            <person name="Hall N."/>
            <person name="Watson M."/>
            <person name="Adriaenssens E.M."/>
            <person name="Foster-Nyarko E."/>
            <person name="Jarju S."/>
            <person name="Secka A."/>
            <person name="Antonio M."/>
            <person name="Oren A."/>
            <person name="Chaudhuri R.R."/>
            <person name="La Ragione R."/>
            <person name="Hildebrand F."/>
            <person name="Pallen M.J."/>
        </authorList>
    </citation>
    <scope>NUCLEOTIDE SEQUENCE</scope>
    <source>
        <strain evidence="14">E3-2379</strain>
    </source>
</reference>
<evidence type="ECO:0000313" key="15">
    <source>
        <dbReference type="Proteomes" id="UP000823618"/>
    </source>
</evidence>
<dbReference type="PANTHER" id="PTHR43322:SF1">
    <property type="entry name" value="1-DEOXY-D-XYLULOSE-5-PHOSPHATE SYNTHASE"/>
    <property type="match status" value="1"/>
</dbReference>
<evidence type="ECO:0000256" key="8">
    <source>
        <dbReference type="ARBA" id="ARBA00022723"/>
    </source>
</evidence>
<dbReference type="InterPro" id="IPR005477">
    <property type="entry name" value="Dxylulose-5-P_synthase"/>
</dbReference>